<keyword evidence="1" id="KW-0812">Transmembrane</keyword>
<keyword evidence="3" id="KW-1185">Reference proteome</keyword>
<dbReference type="Proteomes" id="UP000236755">
    <property type="component" value="Unassembled WGS sequence"/>
</dbReference>
<evidence type="ECO:0000313" key="2">
    <source>
        <dbReference type="EMBL" id="SEA37882.1"/>
    </source>
</evidence>
<proteinExistence type="predicted"/>
<reference evidence="2 3" key="1">
    <citation type="submission" date="2016-10" db="EMBL/GenBank/DDBJ databases">
        <authorList>
            <person name="de Groot N.N."/>
        </authorList>
    </citation>
    <scope>NUCLEOTIDE SEQUENCE [LARGE SCALE GENOMIC DNA]</scope>
    <source>
        <strain evidence="2 3">CGMCC 1.8712</strain>
    </source>
</reference>
<sequence>MQRRRLVPIVLALVGLLAVLVGVRQGLVHVAPGYEGTIMTGWDGPLNHEEQLLTRLAVLGVVGSVAALRWRRLAVVPAAVGGVVLFYALRAALHYALDPGLYVEVSTYAGPSRFVLGAEPVLLVAGGALLVAAGIVRWRADTDDESPDTRVSTA</sequence>
<keyword evidence="1" id="KW-0472">Membrane</keyword>
<feature type="transmembrane region" description="Helical" evidence="1">
    <location>
        <begin position="117"/>
        <end position="136"/>
    </location>
</feature>
<dbReference type="AlphaFoldDB" id="A0A1H4AQ91"/>
<dbReference type="OrthoDB" id="293352at2157"/>
<accession>A0A1H4AQ91</accession>
<feature type="transmembrane region" description="Helical" evidence="1">
    <location>
        <begin position="52"/>
        <end position="68"/>
    </location>
</feature>
<protein>
    <submittedName>
        <fullName evidence="2">Uncharacterized protein</fullName>
    </submittedName>
</protein>
<dbReference type="RefSeq" id="WP_092636007.1">
    <property type="nucleotide sequence ID" value="NZ_FNQT01000007.1"/>
</dbReference>
<dbReference type="STRING" id="555874.SAMN04488065_2883"/>
<feature type="transmembrane region" description="Helical" evidence="1">
    <location>
        <begin position="75"/>
        <end position="97"/>
    </location>
</feature>
<dbReference type="EMBL" id="FNQT01000007">
    <property type="protein sequence ID" value="SEA37882.1"/>
    <property type="molecule type" value="Genomic_DNA"/>
</dbReference>
<keyword evidence="1" id="KW-1133">Transmembrane helix</keyword>
<name>A0A1H4AQ91_9EURY</name>
<evidence type="ECO:0000313" key="3">
    <source>
        <dbReference type="Proteomes" id="UP000236755"/>
    </source>
</evidence>
<gene>
    <name evidence="2" type="ORF">SAMN04488065_2883</name>
</gene>
<organism evidence="2 3">
    <name type="scientific">Haloplanus vescus</name>
    <dbReference type="NCBI Taxonomy" id="555874"/>
    <lineage>
        <taxon>Archaea</taxon>
        <taxon>Methanobacteriati</taxon>
        <taxon>Methanobacteriota</taxon>
        <taxon>Stenosarchaea group</taxon>
        <taxon>Halobacteria</taxon>
        <taxon>Halobacteriales</taxon>
        <taxon>Haloferacaceae</taxon>
        <taxon>Haloplanus</taxon>
    </lineage>
</organism>
<evidence type="ECO:0000256" key="1">
    <source>
        <dbReference type="SAM" id="Phobius"/>
    </source>
</evidence>